<dbReference type="PANTHER" id="PTHR46116">
    <property type="entry name" value="(E3-INDEPENDENT) E2 UBIQUITIN-CONJUGATING ENZYME"/>
    <property type="match status" value="1"/>
</dbReference>
<evidence type="ECO:0000256" key="7">
    <source>
        <dbReference type="ARBA" id="ARBA00022741"/>
    </source>
</evidence>
<keyword evidence="6" id="KW-0053">Apoptosis</keyword>
<keyword evidence="17" id="KW-1185">Reference proteome</keyword>
<evidence type="ECO:0000259" key="15">
    <source>
        <dbReference type="PROSITE" id="PS50127"/>
    </source>
</evidence>
<organism evidence="16 17">
    <name type="scientific">Aspergillus calidoustus</name>
    <dbReference type="NCBI Taxonomy" id="454130"/>
    <lineage>
        <taxon>Eukaryota</taxon>
        <taxon>Fungi</taxon>
        <taxon>Dikarya</taxon>
        <taxon>Ascomycota</taxon>
        <taxon>Pezizomycotina</taxon>
        <taxon>Eurotiomycetes</taxon>
        <taxon>Eurotiomycetidae</taxon>
        <taxon>Eurotiales</taxon>
        <taxon>Aspergillaceae</taxon>
        <taxon>Aspergillus</taxon>
        <taxon>Aspergillus subgen. Nidulantes</taxon>
    </lineage>
</organism>
<dbReference type="GO" id="GO:0005634">
    <property type="term" value="C:nucleus"/>
    <property type="evidence" value="ECO:0007669"/>
    <property type="project" value="UniProtKB-SubCell"/>
</dbReference>
<evidence type="ECO:0000256" key="12">
    <source>
        <dbReference type="ARBA" id="ARBA00041798"/>
    </source>
</evidence>
<dbReference type="PANTHER" id="PTHR46116:SF26">
    <property type="entry name" value="UBIQUITIN-CONJUGATING ENZYME E2 Z"/>
    <property type="match status" value="1"/>
</dbReference>
<dbReference type="CDD" id="cd23809">
    <property type="entry name" value="UBCc_UBE2Z"/>
    <property type="match status" value="1"/>
</dbReference>
<dbReference type="OMA" id="SKLFWGS"/>
<feature type="domain" description="UBC core" evidence="15">
    <location>
        <begin position="289"/>
        <end position="441"/>
    </location>
</feature>
<sequence length="445" mass="50890">MSDQAVLRISRELAQIQHAADLSIAVDYDESDIRHVRAVILGPPETPYQFGFFEFAIKFGKEYPARPPDVRALTTNGGSCRFSPNLYAGGKVCLSILGTWSGDRGEEWSSAQGLESVLISIQSLMSSNPYENEPGFDDAKSDSDKLNMEQYKCKIRHETIRIAVIQPLEAALGILPDGTEKSPINRDSAVTDSSEDEAVASSTPFFDLRKRRFLWYYESYMQLVESEARFVQPKSRFQWMPFEHANNAMDGHFNYPELKRRLALIRDNISKETEGWKLQGLQAKKDEIGIAVNLQRQFEQIVENLKHHKNYSLDLNLVDENPFLWRLTYFGRPTTPLEGGIIKIRIHLSTQFPKEQPRVFLDAPLSHVRVSPQGVLCYLPKKTEDMRHHIEAIVAALEEEDPPYDPRTTVNPEASKLFWGSPEDRKKYKRTLRRDVERSVEDALG</sequence>
<proteinExistence type="predicted"/>
<evidence type="ECO:0000256" key="1">
    <source>
        <dbReference type="ARBA" id="ARBA00004123"/>
    </source>
</evidence>
<comment type="subcellular location">
    <subcellularLocation>
        <location evidence="2">Cytoplasm</location>
    </subcellularLocation>
    <subcellularLocation>
        <location evidence="1">Nucleus</location>
    </subcellularLocation>
</comment>
<dbReference type="STRING" id="454130.A0A0U5G282"/>
<evidence type="ECO:0000256" key="11">
    <source>
        <dbReference type="ARBA" id="ARBA00039894"/>
    </source>
</evidence>
<evidence type="ECO:0000256" key="10">
    <source>
        <dbReference type="ARBA" id="ARBA00023242"/>
    </source>
</evidence>
<dbReference type="Pfam" id="PF00179">
    <property type="entry name" value="UQ_con"/>
    <property type="match status" value="2"/>
</dbReference>
<evidence type="ECO:0000256" key="13">
    <source>
        <dbReference type="ARBA" id="ARBA00042316"/>
    </source>
</evidence>
<dbReference type="PROSITE" id="PS50127">
    <property type="entry name" value="UBC_2"/>
    <property type="match status" value="2"/>
</dbReference>
<feature type="domain" description="UBC core" evidence="15">
    <location>
        <begin position="4"/>
        <end position="164"/>
    </location>
</feature>
<dbReference type="InterPro" id="IPR016135">
    <property type="entry name" value="UBQ-conjugating_enzyme/RWD"/>
</dbReference>
<dbReference type="SUPFAM" id="SSF54495">
    <property type="entry name" value="UBC-like"/>
    <property type="match status" value="2"/>
</dbReference>
<dbReference type="GO" id="GO:0005737">
    <property type="term" value="C:cytoplasm"/>
    <property type="evidence" value="ECO:0007669"/>
    <property type="project" value="UniProtKB-SubCell"/>
</dbReference>
<dbReference type="GO" id="GO:0043066">
    <property type="term" value="P:negative regulation of apoptotic process"/>
    <property type="evidence" value="ECO:0007669"/>
    <property type="project" value="TreeGrafter"/>
</dbReference>
<dbReference type="Gene3D" id="3.10.110.10">
    <property type="entry name" value="Ubiquitin Conjugating Enzyme"/>
    <property type="match status" value="2"/>
</dbReference>
<keyword evidence="4" id="KW-0963">Cytoplasm</keyword>
<dbReference type="GO" id="GO:0004869">
    <property type="term" value="F:cysteine-type endopeptidase inhibitor activity"/>
    <property type="evidence" value="ECO:0007669"/>
    <property type="project" value="TreeGrafter"/>
</dbReference>
<evidence type="ECO:0000256" key="4">
    <source>
        <dbReference type="ARBA" id="ARBA00022490"/>
    </source>
</evidence>
<keyword evidence="10" id="KW-0539">Nucleus</keyword>
<dbReference type="OrthoDB" id="1926878at2759"/>
<dbReference type="SMART" id="SM00212">
    <property type="entry name" value="UBCc"/>
    <property type="match status" value="2"/>
</dbReference>
<dbReference type="EC" id="2.3.2.23" evidence="3"/>
<dbReference type="Proteomes" id="UP000054771">
    <property type="component" value="Unassembled WGS sequence"/>
</dbReference>
<evidence type="ECO:0000313" key="16">
    <source>
        <dbReference type="EMBL" id="CEL04536.1"/>
    </source>
</evidence>
<evidence type="ECO:0000256" key="3">
    <source>
        <dbReference type="ARBA" id="ARBA00012486"/>
    </source>
</evidence>
<dbReference type="InterPro" id="IPR000608">
    <property type="entry name" value="UBC"/>
</dbReference>
<dbReference type="GO" id="GO:0005524">
    <property type="term" value="F:ATP binding"/>
    <property type="evidence" value="ECO:0007669"/>
    <property type="project" value="UniProtKB-KW"/>
</dbReference>
<evidence type="ECO:0000256" key="6">
    <source>
        <dbReference type="ARBA" id="ARBA00022703"/>
    </source>
</evidence>
<evidence type="ECO:0000313" key="17">
    <source>
        <dbReference type="Proteomes" id="UP000054771"/>
    </source>
</evidence>
<dbReference type="EMBL" id="CDMC01000004">
    <property type="protein sequence ID" value="CEL04536.1"/>
    <property type="molecule type" value="Genomic_DNA"/>
</dbReference>
<reference evidence="17" key="1">
    <citation type="journal article" date="2016" name="Genome Announc.">
        <title>Draft genome sequences of fungus Aspergillus calidoustus.</title>
        <authorList>
            <person name="Horn F."/>
            <person name="Linde J."/>
            <person name="Mattern D.J."/>
            <person name="Walther G."/>
            <person name="Guthke R."/>
            <person name="Scherlach K."/>
            <person name="Martin K."/>
            <person name="Brakhage A.A."/>
            <person name="Petzke L."/>
            <person name="Valiante V."/>
        </authorList>
    </citation>
    <scope>NUCLEOTIDE SEQUENCE [LARGE SCALE GENOMIC DNA]</scope>
    <source>
        <strain evidence="17">SF006504</strain>
    </source>
</reference>
<dbReference type="GO" id="GO:0006915">
    <property type="term" value="P:apoptotic process"/>
    <property type="evidence" value="ECO:0007669"/>
    <property type="project" value="UniProtKB-KW"/>
</dbReference>
<evidence type="ECO:0000256" key="5">
    <source>
        <dbReference type="ARBA" id="ARBA00022679"/>
    </source>
</evidence>
<evidence type="ECO:0000256" key="8">
    <source>
        <dbReference type="ARBA" id="ARBA00022786"/>
    </source>
</evidence>
<evidence type="ECO:0000256" key="14">
    <source>
        <dbReference type="ARBA" id="ARBA00042401"/>
    </source>
</evidence>
<keyword evidence="9" id="KW-0067">ATP-binding</keyword>
<keyword evidence="8" id="KW-0833">Ubl conjugation pathway</keyword>
<evidence type="ECO:0000256" key="9">
    <source>
        <dbReference type="ARBA" id="ARBA00022840"/>
    </source>
</evidence>
<gene>
    <name evidence="16" type="ORF">ASPCAL05665</name>
</gene>
<protein>
    <recommendedName>
        <fullName evidence="11">Ubiquitin-conjugating enzyme E2 Z</fullName>
        <ecNumber evidence="3">2.3.2.23</ecNumber>
    </recommendedName>
    <alternativeName>
        <fullName evidence="12">E2 ubiquitin-conjugating enzyme Z</fullName>
    </alternativeName>
    <alternativeName>
        <fullName evidence="14">Ubiquitin carrier protein Z</fullName>
    </alternativeName>
    <alternativeName>
        <fullName evidence="13">Ubiquitin-protein ligase Z</fullName>
    </alternativeName>
</protein>
<dbReference type="CDD" id="cd00195">
    <property type="entry name" value="UBCc_UEV"/>
    <property type="match status" value="1"/>
</dbReference>
<keyword evidence="5" id="KW-0808">Transferase</keyword>
<evidence type="ECO:0000256" key="2">
    <source>
        <dbReference type="ARBA" id="ARBA00004496"/>
    </source>
</evidence>
<name>A0A0U5G282_ASPCI</name>
<dbReference type="AlphaFoldDB" id="A0A0U5G282"/>
<dbReference type="GO" id="GO:0061631">
    <property type="term" value="F:ubiquitin conjugating enzyme activity"/>
    <property type="evidence" value="ECO:0007669"/>
    <property type="project" value="UniProtKB-EC"/>
</dbReference>
<keyword evidence="7" id="KW-0547">Nucleotide-binding</keyword>
<accession>A0A0U5G282</accession>